<dbReference type="OrthoDB" id="3748961at2"/>
<organism evidence="3 4">
    <name type="scientific">Branchiibius hedensis</name>
    <dbReference type="NCBI Taxonomy" id="672460"/>
    <lineage>
        <taxon>Bacteria</taxon>
        <taxon>Bacillati</taxon>
        <taxon>Actinomycetota</taxon>
        <taxon>Actinomycetes</taxon>
        <taxon>Micrococcales</taxon>
        <taxon>Dermacoccaceae</taxon>
        <taxon>Branchiibius</taxon>
    </lineage>
</organism>
<dbReference type="Proteomes" id="UP000250028">
    <property type="component" value="Unassembled WGS sequence"/>
</dbReference>
<keyword evidence="4" id="KW-1185">Reference proteome</keyword>
<evidence type="ECO:0000313" key="3">
    <source>
        <dbReference type="EMBL" id="SSA34488.1"/>
    </source>
</evidence>
<accession>A0A2Y8ZTB2</accession>
<protein>
    <submittedName>
        <fullName evidence="3">Transcription factor WhiB</fullName>
    </submittedName>
</protein>
<evidence type="ECO:0000256" key="1">
    <source>
        <dbReference type="SAM" id="MobiDB-lite"/>
    </source>
</evidence>
<name>A0A2Y8ZTB2_9MICO</name>
<evidence type="ECO:0000313" key="4">
    <source>
        <dbReference type="Proteomes" id="UP000250028"/>
    </source>
</evidence>
<dbReference type="Pfam" id="PF02467">
    <property type="entry name" value="Whib"/>
    <property type="match status" value="1"/>
</dbReference>
<reference evidence="4" key="1">
    <citation type="submission" date="2016-10" db="EMBL/GenBank/DDBJ databases">
        <authorList>
            <person name="Varghese N."/>
            <person name="Submissions S."/>
        </authorList>
    </citation>
    <scope>NUCLEOTIDE SEQUENCE [LARGE SCALE GENOMIC DNA]</scope>
    <source>
        <strain evidence="4">DSM 22951</strain>
    </source>
</reference>
<feature type="domain" description="4Fe-4S Wbl-type" evidence="2">
    <location>
        <begin position="25"/>
        <end position="81"/>
    </location>
</feature>
<feature type="region of interest" description="Disordered" evidence="1">
    <location>
        <begin position="86"/>
        <end position="113"/>
    </location>
</feature>
<proteinExistence type="predicted"/>
<dbReference type="AlphaFoldDB" id="A0A2Y8ZTB2"/>
<dbReference type="InterPro" id="IPR034768">
    <property type="entry name" value="4FE4S_WBL"/>
</dbReference>
<dbReference type="PROSITE" id="PS51674">
    <property type="entry name" value="4FE4S_WBL"/>
    <property type="match status" value="1"/>
</dbReference>
<feature type="compositionally biased region" description="Basic residues" evidence="1">
    <location>
        <begin position="90"/>
        <end position="113"/>
    </location>
</feature>
<dbReference type="EMBL" id="UESZ01000001">
    <property type="protein sequence ID" value="SSA34488.1"/>
    <property type="molecule type" value="Genomic_DNA"/>
</dbReference>
<sequence>MDIVLDATAEPALSPDDIPLRREIACRGILDDTFQPNRPDEFLRAKAICDTCLSTKSCLRQGVEIDGYGVWGGVMLRAGKEVDWSSMGAKKGRKAGRKPGATNKRKKRVDAAA</sequence>
<gene>
    <name evidence="3" type="ORF">SAMN04489750_1811</name>
</gene>
<dbReference type="RefSeq" id="WP_109685118.1">
    <property type="nucleotide sequence ID" value="NZ_QGDN01000001.1"/>
</dbReference>
<evidence type="ECO:0000259" key="2">
    <source>
        <dbReference type="PROSITE" id="PS51674"/>
    </source>
</evidence>